<dbReference type="Pfam" id="PF09697">
    <property type="entry name" value="Porph_ging"/>
    <property type="match status" value="1"/>
</dbReference>
<dbReference type="InterPro" id="IPR005901">
    <property type="entry name" value="GLPGLI"/>
</dbReference>
<evidence type="ECO:0000313" key="2">
    <source>
        <dbReference type="Proteomes" id="UP000236738"/>
    </source>
</evidence>
<dbReference type="AlphaFoldDB" id="A0A1H5V3K1"/>
<dbReference type="RefSeq" id="WP_103912984.1">
    <property type="nucleotide sequence ID" value="NZ_FNUS01000001.1"/>
</dbReference>
<dbReference type="NCBIfam" id="TIGR01200">
    <property type="entry name" value="GLPGLI"/>
    <property type="match status" value="1"/>
</dbReference>
<dbReference type="EMBL" id="FNUS01000001">
    <property type="protein sequence ID" value="SEF81804.1"/>
    <property type="molecule type" value="Genomic_DNA"/>
</dbReference>
<dbReference type="OrthoDB" id="1440774at2"/>
<organism evidence="1 2">
    <name type="scientific">Halpernia humi</name>
    <dbReference type="NCBI Taxonomy" id="493375"/>
    <lineage>
        <taxon>Bacteria</taxon>
        <taxon>Pseudomonadati</taxon>
        <taxon>Bacteroidota</taxon>
        <taxon>Flavobacteriia</taxon>
        <taxon>Flavobacteriales</taxon>
        <taxon>Weeksellaceae</taxon>
        <taxon>Chryseobacterium group</taxon>
        <taxon>Halpernia</taxon>
    </lineage>
</organism>
<dbReference type="Proteomes" id="UP000236738">
    <property type="component" value="Unassembled WGS sequence"/>
</dbReference>
<evidence type="ECO:0000313" key="1">
    <source>
        <dbReference type="EMBL" id="SEF81804.1"/>
    </source>
</evidence>
<reference evidence="2" key="1">
    <citation type="submission" date="2016-10" db="EMBL/GenBank/DDBJ databases">
        <authorList>
            <person name="Varghese N."/>
            <person name="Submissions S."/>
        </authorList>
    </citation>
    <scope>NUCLEOTIDE SEQUENCE [LARGE SCALE GENOMIC DNA]</scope>
    <source>
        <strain evidence="2">DSM 21580</strain>
    </source>
</reference>
<proteinExistence type="predicted"/>
<name>A0A1H5V3K1_9FLAO</name>
<gene>
    <name evidence="1" type="ORF">SAMN05421847_1022</name>
</gene>
<keyword evidence="2" id="KW-1185">Reference proteome</keyword>
<protein>
    <submittedName>
        <fullName evidence="1">GLPGLI family protein</fullName>
    </submittedName>
</protein>
<sequence length="278" mass="32481">MKHFIAVFLFLYIGTSAQTHRFIYEVNYKKDSTSNIITKEFYHLDINPENVEYYGRDYFIMDSLMTNNVQMTEQNSKGSLGDIIIHDKNSQNYDNYELLQYDMIHLKSVDKQKWKLSKDKKTLGQYSVQKAETSWGGRHWTAWFAEAIPFPEGPYKFNGLPGIIMELSDSKGNYNFKLIRSENFPETVKSPVPSFFISKAVLILKEKYVKTKMMYYNDPLAFLKNMNITLTSDNYAILKDGTKVTLNNQKEVIAKQQKLIRDYNNPIELDQAINYPSK</sequence>
<accession>A0A1H5V3K1</accession>